<dbReference type="SUPFAM" id="SSF52096">
    <property type="entry name" value="ClpP/crotonase"/>
    <property type="match status" value="1"/>
</dbReference>
<dbReference type="Pfam" id="PF03572">
    <property type="entry name" value="Peptidase_S41"/>
    <property type="match status" value="1"/>
</dbReference>
<feature type="signal peptide" evidence="1">
    <location>
        <begin position="1"/>
        <end position="18"/>
    </location>
</feature>
<protein>
    <recommendedName>
        <fullName evidence="2">Tail specific protease domain-containing protein</fullName>
    </recommendedName>
</protein>
<dbReference type="EMBL" id="CP076132">
    <property type="protein sequence ID" value="QWG00449.1"/>
    <property type="molecule type" value="Genomic_DNA"/>
</dbReference>
<dbReference type="Gene3D" id="3.90.226.10">
    <property type="entry name" value="2-enoyl-CoA Hydratase, Chain A, domain 1"/>
    <property type="match status" value="1"/>
</dbReference>
<feature type="domain" description="Tail specific protease" evidence="2">
    <location>
        <begin position="242"/>
        <end position="448"/>
    </location>
</feature>
<dbReference type="GO" id="GO:0008236">
    <property type="term" value="F:serine-type peptidase activity"/>
    <property type="evidence" value="ECO:0007669"/>
    <property type="project" value="InterPro"/>
</dbReference>
<feature type="chain" id="PRO_5043791183" description="Tail specific protease domain-containing protein" evidence="1">
    <location>
        <begin position="19"/>
        <end position="479"/>
    </location>
</feature>
<evidence type="ECO:0000259" key="2">
    <source>
        <dbReference type="Pfam" id="PF03572"/>
    </source>
</evidence>
<accession>A0AAX1MYN4</accession>
<dbReference type="KEGG" id="fya:KMW28_12375"/>
<dbReference type="InterPro" id="IPR029045">
    <property type="entry name" value="ClpP/crotonase-like_dom_sf"/>
</dbReference>
<gene>
    <name evidence="3" type="ORF">KMW28_12375</name>
</gene>
<proteinExistence type="predicted"/>
<dbReference type="PANTHER" id="PTHR32060:SF30">
    <property type="entry name" value="CARBOXY-TERMINAL PROCESSING PROTEASE CTPA"/>
    <property type="match status" value="1"/>
</dbReference>
<evidence type="ECO:0000256" key="1">
    <source>
        <dbReference type="SAM" id="SignalP"/>
    </source>
</evidence>
<dbReference type="GO" id="GO:0004175">
    <property type="term" value="F:endopeptidase activity"/>
    <property type="evidence" value="ECO:0007669"/>
    <property type="project" value="TreeGrafter"/>
</dbReference>
<keyword evidence="1" id="KW-0732">Signal</keyword>
<dbReference type="AlphaFoldDB" id="A0AAX1MYN4"/>
<organism evidence="3 4">
    <name type="scientific">Flammeovirga yaeyamensis</name>
    <dbReference type="NCBI Taxonomy" id="367791"/>
    <lineage>
        <taxon>Bacteria</taxon>
        <taxon>Pseudomonadati</taxon>
        <taxon>Bacteroidota</taxon>
        <taxon>Cytophagia</taxon>
        <taxon>Cytophagales</taxon>
        <taxon>Flammeovirgaceae</taxon>
        <taxon>Flammeovirga</taxon>
    </lineage>
</organism>
<evidence type="ECO:0000313" key="4">
    <source>
        <dbReference type="Proteomes" id="UP000678679"/>
    </source>
</evidence>
<dbReference type="GO" id="GO:0030288">
    <property type="term" value="C:outer membrane-bounded periplasmic space"/>
    <property type="evidence" value="ECO:0007669"/>
    <property type="project" value="TreeGrafter"/>
</dbReference>
<dbReference type="GO" id="GO:0007165">
    <property type="term" value="P:signal transduction"/>
    <property type="evidence" value="ECO:0007669"/>
    <property type="project" value="TreeGrafter"/>
</dbReference>
<name>A0AAX1MYN4_9BACT</name>
<dbReference type="Proteomes" id="UP000678679">
    <property type="component" value="Chromosome 1"/>
</dbReference>
<dbReference type="GO" id="GO:0006508">
    <property type="term" value="P:proteolysis"/>
    <property type="evidence" value="ECO:0007669"/>
    <property type="project" value="InterPro"/>
</dbReference>
<keyword evidence="4" id="KW-1185">Reference proteome</keyword>
<sequence length="479" mass="54839">MKKLLTLLFSLSFTFSYAQHKIKGEKLLEDFDTLVSELRLQHQGLYNYTDKSDTDSILDSIRNTLKNGKTYLEFYEDTRLVIGLTNEGHTSIDLPKKQLIKLGLSKSFLPLKVKFCDDHLMVVQNYGKEILDLKQGTEILSVNGRSIDEICNKIYPLIPSDGFNVTSKNEWVGGIIFSLLNRLAYGKSKNFVLEVKKLDSSIIKKIDLKPVRLSRFKTKNALYPKIDFDYKHFVFEQINDSIAYMSIPTLGTDSIDYAQTYQSYFSKVDSLNIKHLIIDVQENGGGTEGKENLLFSYLYHDVFQKYKRITMLPKPYEINKEDEDYIEDKWALKGDTAYRGDYTLMSDYYSNLGFKHPKEHLIYDGKVYVLISGKTFSGGAEFSSLVKMTNRGLFIGEETGGTYEGNVSGYAEYVTLPNTKIEVNIPTVHFQMKVNPKERGRGVLPDYRVPEKPQDYLNGVNTKKEFAIQLILNSKASEL</sequence>
<dbReference type="RefSeq" id="WP_169663149.1">
    <property type="nucleotide sequence ID" value="NZ_CP076132.1"/>
</dbReference>
<dbReference type="InterPro" id="IPR005151">
    <property type="entry name" value="Tail-specific_protease"/>
</dbReference>
<evidence type="ECO:0000313" key="3">
    <source>
        <dbReference type="EMBL" id="QWG00449.1"/>
    </source>
</evidence>
<reference evidence="3 4" key="1">
    <citation type="submission" date="2021-05" db="EMBL/GenBank/DDBJ databases">
        <title>Comparative genomic studies on the polysaccharide-degrading batcterial strains of the Flammeovirga genus.</title>
        <authorList>
            <person name="Zewei F."/>
            <person name="Zheng Z."/>
            <person name="Yu L."/>
            <person name="Ruyue G."/>
            <person name="Yanhong M."/>
            <person name="Yuanyuan C."/>
            <person name="Jingyan G."/>
            <person name="Wenjun H."/>
        </authorList>
    </citation>
    <scope>NUCLEOTIDE SEQUENCE [LARGE SCALE GENOMIC DNA]</scope>
    <source>
        <strain evidence="3 4">NBRC:100898</strain>
    </source>
</reference>
<dbReference type="PANTHER" id="PTHR32060">
    <property type="entry name" value="TAIL-SPECIFIC PROTEASE"/>
    <property type="match status" value="1"/>
</dbReference>